<dbReference type="InterPro" id="IPR005913">
    <property type="entry name" value="dTDP_dehydrorham_reduct"/>
</dbReference>
<dbReference type="InterPro" id="IPR036291">
    <property type="entry name" value="NAD(P)-bd_dom_sf"/>
</dbReference>
<dbReference type="GO" id="GO:0019305">
    <property type="term" value="P:dTDP-rhamnose biosynthetic process"/>
    <property type="evidence" value="ECO:0007669"/>
    <property type="project" value="TreeGrafter"/>
</dbReference>
<gene>
    <name evidence="8" type="primary">rfbD</name>
    <name evidence="8" type="ORF">IAA81_04795</name>
</gene>
<keyword evidence="6 8" id="KW-0560">Oxidoreductase</keyword>
<dbReference type="InterPro" id="IPR029903">
    <property type="entry name" value="RmlD-like-bd"/>
</dbReference>
<dbReference type="CDD" id="cd05254">
    <property type="entry name" value="dTDP_HR_like_SDR_e"/>
    <property type="match status" value="1"/>
</dbReference>
<reference evidence="8" key="2">
    <citation type="journal article" date="2021" name="PeerJ">
        <title>Extensive microbial diversity within the chicken gut microbiome revealed by metagenomics and culture.</title>
        <authorList>
            <person name="Gilroy R."/>
            <person name="Ravi A."/>
            <person name="Getino M."/>
            <person name="Pursley I."/>
            <person name="Horton D.L."/>
            <person name="Alikhan N.F."/>
            <person name="Baker D."/>
            <person name="Gharbi K."/>
            <person name="Hall N."/>
            <person name="Watson M."/>
            <person name="Adriaenssens E.M."/>
            <person name="Foster-Nyarko E."/>
            <person name="Jarju S."/>
            <person name="Secka A."/>
            <person name="Antonio M."/>
            <person name="Oren A."/>
            <person name="Chaudhuri R.R."/>
            <person name="La Ragione R."/>
            <person name="Hildebrand F."/>
            <person name="Pallen M.J."/>
        </authorList>
    </citation>
    <scope>NUCLEOTIDE SEQUENCE</scope>
    <source>
        <strain evidence="8">10532</strain>
    </source>
</reference>
<dbReference type="SUPFAM" id="SSF51735">
    <property type="entry name" value="NAD(P)-binding Rossmann-fold domains"/>
    <property type="match status" value="1"/>
</dbReference>
<dbReference type="PANTHER" id="PTHR10491">
    <property type="entry name" value="DTDP-4-DEHYDRORHAMNOSE REDUCTASE"/>
    <property type="match status" value="1"/>
</dbReference>
<comment type="pathway">
    <text evidence="1 6">Carbohydrate biosynthesis; dTDP-L-rhamnose biosynthesis.</text>
</comment>
<protein>
    <recommendedName>
        <fullName evidence="4 6">dTDP-4-dehydrorhamnose reductase</fullName>
        <ecNumber evidence="3 6">1.1.1.133</ecNumber>
    </recommendedName>
</protein>
<evidence type="ECO:0000259" key="7">
    <source>
        <dbReference type="Pfam" id="PF04321"/>
    </source>
</evidence>
<reference evidence="8" key="1">
    <citation type="submission" date="2020-10" db="EMBL/GenBank/DDBJ databases">
        <authorList>
            <person name="Gilroy R."/>
        </authorList>
    </citation>
    <scope>NUCLEOTIDE SEQUENCE</scope>
    <source>
        <strain evidence="8">10532</strain>
    </source>
</reference>
<dbReference type="GO" id="GO:0005829">
    <property type="term" value="C:cytosol"/>
    <property type="evidence" value="ECO:0007669"/>
    <property type="project" value="TreeGrafter"/>
</dbReference>
<dbReference type="NCBIfam" id="TIGR01214">
    <property type="entry name" value="rmlD"/>
    <property type="match status" value="1"/>
</dbReference>
<name>A0A9D9HPG5_9SPIR</name>
<keyword evidence="6" id="KW-0521">NADP</keyword>
<sequence length="291" mass="32501">MIWLIGCKGMLGSEVAKQLGKQGLDFVGSDKEVDITEYKALENFSKNNPGIKWIINCSAFTAVDAAETNKELAELLNVRGPENIGKCARKIGAKVIHISTDYVFDGRGSVPYTENMPLCPIGVYGDTKARGEIALEAQTESYYIIRTAWLYGFNGKNFVYTMIKAMENRDFVKVVCDQRGTPTSAVNLAGIILKIIMNGNVPFGIYHCTDFGETDWYNFALKIYELGKKYGKIQSDCEVLSCTTEEYPTPAKRPAYSILSKDKIQKALNIKLKPWEKSLEDFISSESFNLV</sequence>
<comment type="caution">
    <text evidence="8">The sequence shown here is derived from an EMBL/GenBank/DDBJ whole genome shotgun (WGS) entry which is preliminary data.</text>
</comment>
<dbReference type="AlphaFoldDB" id="A0A9D9HPG5"/>
<evidence type="ECO:0000313" key="8">
    <source>
        <dbReference type="EMBL" id="MBO8457530.1"/>
    </source>
</evidence>
<accession>A0A9D9HPG5</accession>
<evidence type="ECO:0000256" key="3">
    <source>
        <dbReference type="ARBA" id="ARBA00012929"/>
    </source>
</evidence>
<evidence type="ECO:0000256" key="1">
    <source>
        <dbReference type="ARBA" id="ARBA00004781"/>
    </source>
</evidence>
<evidence type="ECO:0000256" key="2">
    <source>
        <dbReference type="ARBA" id="ARBA00010944"/>
    </source>
</evidence>
<dbReference type="Gene3D" id="3.40.50.720">
    <property type="entry name" value="NAD(P)-binding Rossmann-like Domain"/>
    <property type="match status" value="1"/>
</dbReference>
<dbReference type="Proteomes" id="UP000823638">
    <property type="component" value="Unassembled WGS sequence"/>
</dbReference>
<evidence type="ECO:0000256" key="5">
    <source>
        <dbReference type="ARBA" id="ARBA00048200"/>
    </source>
</evidence>
<dbReference type="PANTHER" id="PTHR10491:SF4">
    <property type="entry name" value="METHIONINE ADENOSYLTRANSFERASE 2 SUBUNIT BETA"/>
    <property type="match status" value="1"/>
</dbReference>
<proteinExistence type="inferred from homology"/>
<evidence type="ECO:0000313" key="9">
    <source>
        <dbReference type="Proteomes" id="UP000823638"/>
    </source>
</evidence>
<organism evidence="8 9">
    <name type="scientific">Candidatus Gallitreponema excrementavium</name>
    <dbReference type="NCBI Taxonomy" id="2840840"/>
    <lineage>
        <taxon>Bacteria</taxon>
        <taxon>Pseudomonadati</taxon>
        <taxon>Spirochaetota</taxon>
        <taxon>Spirochaetia</taxon>
        <taxon>Spirochaetales</taxon>
        <taxon>Candidatus Gallitreponema</taxon>
    </lineage>
</organism>
<feature type="domain" description="RmlD-like substrate binding" evidence="7">
    <location>
        <begin position="2"/>
        <end position="285"/>
    </location>
</feature>
<evidence type="ECO:0000256" key="4">
    <source>
        <dbReference type="ARBA" id="ARBA00017099"/>
    </source>
</evidence>
<dbReference type="EMBL" id="JADIMM010000069">
    <property type="protein sequence ID" value="MBO8457530.1"/>
    <property type="molecule type" value="Genomic_DNA"/>
</dbReference>
<comment type="function">
    <text evidence="6">Catalyzes the reduction of dTDP-6-deoxy-L-lyxo-4-hexulose to yield dTDP-L-rhamnose.</text>
</comment>
<dbReference type="Gene3D" id="3.90.25.10">
    <property type="entry name" value="UDP-galactose 4-epimerase, domain 1"/>
    <property type="match status" value="1"/>
</dbReference>
<dbReference type="EC" id="1.1.1.133" evidence="3 6"/>
<comment type="catalytic activity">
    <reaction evidence="5">
        <text>dTDP-beta-L-rhamnose + NADP(+) = dTDP-4-dehydro-beta-L-rhamnose + NADPH + H(+)</text>
        <dbReference type="Rhea" id="RHEA:21796"/>
        <dbReference type="ChEBI" id="CHEBI:15378"/>
        <dbReference type="ChEBI" id="CHEBI:57510"/>
        <dbReference type="ChEBI" id="CHEBI:57783"/>
        <dbReference type="ChEBI" id="CHEBI:58349"/>
        <dbReference type="ChEBI" id="CHEBI:62830"/>
        <dbReference type="EC" id="1.1.1.133"/>
    </reaction>
</comment>
<dbReference type="Pfam" id="PF04321">
    <property type="entry name" value="RmlD_sub_bind"/>
    <property type="match status" value="1"/>
</dbReference>
<dbReference type="GO" id="GO:0008831">
    <property type="term" value="F:dTDP-4-dehydrorhamnose reductase activity"/>
    <property type="evidence" value="ECO:0007669"/>
    <property type="project" value="UniProtKB-EC"/>
</dbReference>
<evidence type="ECO:0000256" key="6">
    <source>
        <dbReference type="RuleBase" id="RU364082"/>
    </source>
</evidence>
<comment type="similarity">
    <text evidence="2 6">Belongs to the dTDP-4-dehydrorhamnose reductase family.</text>
</comment>